<gene>
    <name evidence="2" type="primary">LOC130497839</name>
</gene>
<reference evidence="1" key="1">
    <citation type="journal article" date="2019" name="Database">
        <title>The radish genome database (RadishGD): an integrated information resource for radish genomics.</title>
        <authorList>
            <person name="Yu H.J."/>
            <person name="Baek S."/>
            <person name="Lee Y.J."/>
            <person name="Cho A."/>
            <person name="Mun J.H."/>
        </authorList>
    </citation>
    <scope>NUCLEOTIDE SEQUENCE [LARGE SCALE GENOMIC DNA]</scope>
    <source>
        <strain evidence="1">cv. WK10039</strain>
    </source>
</reference>
<evidence type="ECO:0000313" key="1">
    <source>
        <dbReference type="Proteomes" id="UP000504610"/>
    </source>
</evidence>
<dbReference type="PANTHER" id="PTHR46890">
    <property type="entry name" value="NON-LTR RETROLELEMENT REVERSE TRANSCRIPTASE-LIKE PROTEIN-RELATED"/>
    <property type="match status" value="1"/>
</dbReference>
<dbReference type="AlphaFoldDB" id="A0A9W3C647"/>
<dbReference type="PANTHER" id="PTHR46890:SF48">
    <property type="entry name" value="RNA-DIRECTED DNA POLYMERASE"/>
    <property type="match status" value="1"/>
</dbReference>
<accession>A0A9W3C647</accession>
<dbReference type="GeneID" id="130497839"/>
<proteinExistence type="predicted"/>
<protein>
    <submittedName>
        <fullName evidence="2">Uncharacterized protein LOC130497839</fullName>
    </submittedName>
</protein>
<dbReference type="OrthoDB" id="1112855at2759"/>
<evidence type="ECO:0000313" key="2">
    <source>
        <dbReference type="RefSeq" id="XP_056847061.1"/>
    </source>
</evidence>
<keyword evidence="1" id="KW-1185">Reference proteome</keyword>
<sequence>MNPDKSPGPDGMSAAFYRQHWETIKPVMRKMGLCQIWRNGIMKCITTVSYTILINRDQSRTITPHRGLRQDDSLLFCKATGEETCNLRHILNTYQQASGQEINYTKSSISFSKG</sequence>
<reference evidence="2" key="2">
    <citation type="submission" date="2025-08" db="UniProtKB">
        <authorList>
            <consortium name="RefSeq"/>
        </authorList>
    </citation>
    <scope>IDENTIFICATION</scope>
    <source>
        <tissue evidence="2">Leaf</tissue>
    </source>
</reference>
<dbReference type="RefSeq" id="XP_056847061.1">
    <property type="nucleotide sequence ID" value="XM_056991081.1"/>
</dbReference>
<dbReference type="Proteomes" id="UP000504610">
    <property type="component" value="Chromosome 7"/>
</dbReference>
<dbReference type="KEGG" id="rsz:130497839"/>
<name>A0A9W3C647_RAPSA</name>
<dbReference type="InterPro" id="IPR052343">
    <property type="entry name" value="Retrotransposon-Effector_Assoc"/>
</dbReference>
<organism evidence="1 2">
    <name type="scientific">Raphanus sativus</name>
    <name type="common">Radish</name>
    <name type="synonym">Raphanus raphanistrum var. sativus</name>
    <dbReference type="NCBI Taxonomy" id="3726"/>
    <lineage>
        <taxon>Eukaryota</taxon>
        <taxon>Viridiplantae</taxon>
        <taxon>Streptophyta</taxon>
        <taxon>Embryophyta</taxon>
        <taxon>Tracheophyta</taxon>
        <taxon>Spermatophyta</taxon>
        <taxon>Magnoliopsida</taxon>
        <taxon>eudicotyledons</taxon>
        <taxon>Gunneridae</taxon>
        <taxon>Pentapetalae</taxon>
        <taxon>rosids</taxon>
        <taxon>malvids</taxon>
        <taxon>Brassicales</taxon>
        <taxon>Brassicaceae</taxon>
        <taxon>Brassiceae</taxon>
        <taxon>Raphanus</taxon>
    </lineage>
</organism>